<keyword evidence="2" id="KW-1185">Reference proteome</keyword>
<dbReference type="RefSeq" id="WP_262567089.1">
    <property type="nucleotide sequence ID" value="NZ_JAPFCC010000001.1"/>
</dbReference>
<protein>
    <submittedName>
        <fullName evidence="1">YfjI family protein</fullName>
    </submittedName>
</protein>
<dbReference type="InterPro" id="IPR025048">
    <property type="entry name" value="DUF3987"/>
</dbReference>
<evidence type="ECO:0000313" key="2">
    <source>
        <dbReference type="Proteomes" id="UP001209854"/>
    </source>
</evidence>
<sequence>MSNTNGLGKLISLDEMRSLHEVIDALIPAPSSDEDNEKDLPVNAPPQVTDAMFPGLLGEITEACCKDTEAVPTSVGAYLLVWFTSHIGRTRYMMIGDEQRWLNNFFLLVGPSGSGKGTSGKGPARIFYQVQDKMQVLFQSAFDAGRGEGLKQCPNLQVHNGGLSSGEGLGFALDDGTDSPIPGRTITDKRLLVIESEMANTLCNMTRQGNTLSAQLRNVYDGVDIKPMTKRDRVSVSDPYICLLGNITPDELLKFDEDRLQSFNGLLNRMLMLWTQPQKLVSRPKTMDSNTLSGFSSTIAEHIMKARNGRFETHWKKLRLQTEPLLFTKSAEDLWDRSYSRLVNQPYSKRIEPLVRRHRLHARLMAAALALFQGHEVVTREDMEGALDWIEFSRQSIVFCYRTQTEQRKVEAIHVMAKKVLYAIHVLCQKNNTCTRTDIHNLCQRKLRREQLTEALELLINQVPPLIQQKLKRLESGRSVPVYLPTADAKCLISRECV</sequence>
<dbReference type="Proteomes" id="UP001209854">
    <property type="component" value="Unassembled WGS sequence"/>
</dbReference>
<comment type="caution">
    <text evidence="1">The sequence shown here is derived from an EMBL/GenBank/DDBJ whole genome shotgun (WGS) entry which is preliminary data.</text>
</comment>
<accession>A0ABT3MRW0</accession>
<dbReference type="EMBL" id="JAPFCC010000001">
    <property type="protein sequence ID" value="MCW7552111.1"/>
    <property type="molecule type" value="Genomic_DNA"/>
</dbReference>
<dbReference type="Pfam" id="PF13148">
    <property type="entry name" value="DUF3987"/>
    <property type="match status" value="1"/>
</dbReference>
<organism evidence="1 2">
    <name type="scientific">Endozoicomonas gorgoniicola</name>
    <dbReference type="NCBI Taxonomy" id="1234144"/>
    <lineage>
        <taxon>Bacteria</taxon>
        <taxon>Pseudomonadati</taxon>
        <taxon>Pseudomonadota</taxon>
        <taxon>Gammaproteobacteria</taxon>
        <taxon>Oceanospirillales</taxon>
        <taxon>Endozoicomonadaceae</taxon>
        <taxon>Endozoicomonas</taxon>
    </lineage>
</organism>
<proteinExistence type="predicted"/>
<reference evidence="1 2" key="1">
    <citation type="submission" date="2022-10" db="EMBL/GenBank/DDBJ databases">
        <title>High-quality genome sequences of two octocoral-associated bacteria, Endozoicomonas euniceicola EF212 and Endozoicomonas gorgoniicola PS125.</title>
        <authorList>
            <person name="Chiou Y.-J."/>
            <person name="Chen Y.-H."/>
        </authorList>
    </citation>
    <scope>NUCLEOTIDE SEQUENCE [LARGE SCALE GENOMIC DNA]</scope>
    <source>
        <strain evidence="1 2">PS125</strain>
    </source>
</reference>
<gene>
    <name evidence="1" type="ORF">NX722_05520</name>
</gene>
<name>A0ABT3MRW0_9GAMM</name>
<evidence type="ECO:0000313" key="1">
    <source>
        <dbReference type="EMBL" id="MCW7552111.1"/>
    </source>
</evidence>